<dbReference type="InterPro" id="IPR009057">
    <property type="entry name" value="Homeodomain-like_sf"/>
</dbReference>
<evidence type="ECO:0000256" key="2">
    <source>
        <dbReference type="ARBA" id="ARBA00023125"/>
    </source>
</evidence>
<dbReference type="OrthoDB" id="5740883at2"/>
<keyword evidence="3" id="KW-0804">Transcription</keyword>
<dbReference type="SUPFAM" id="SSF46689">
    <property type="entry name" value="Homeodomain-like"/>
    <property type="match status" value="2"/>
</dbReference>
<dbReference type="Pfam" id="PF12833">
    <property type="entry name" value="HTH_18"/>
    <property type="match status" value="1"/>
</dbReference>
<dbReference type="Gene3D" id="1.10.10.60">
    <property type="entry name" value="Homeodomain-like"/>
    <property type="match status" value="2"/>
</dbReference>
<dbReference type="InterPro" id="IPR014710">
    <property type="entry name" value="RmlC-like_jellyroll"/>
</dbReference>
<keyword evidence="2" id="KW-0238">DNA-binding</keyword>
<protein>
    <submittedName>
        <fullName evidence="5">Transcriptional regulator, AraC family</fullName>
    </submittedName>
</protein>
<evidence type="ECO:0000259" key="4">
    <source>
        <dbReference type="PROSITE" id="PS01124"/>
    </source>
</evidence>
<dbReference type="PANTHER" id="PTHR46796">
    <property type="entry name" value="HTH-TYPE TRANSCRIPTIONAL ACTIVATOR RHAS-RELATED"/>
    <property type="match status" value="1"/>
</dbReference>
<accession>A0A1G9H4S2</accession>
<evidence type="ECO:0000313" key="6">
    <source>
        <dbReference type="Proteomes" id="UP000199107"/>
    </source>
</evidence>
<organism evidence="5 6">
    <name type="scientific">Franzmannia pantelleriensis</name>
    <dbReference type="NCBI Taxonomy" id="48727"/>
    <lineage>
        <taxon>Bacteria</taxon>
        <taxon>Pseudomonadati</taxon>
        <taxon>Pseudomonadota</taxon>
        <taxon>Gammaproteobacteria</taxon>
        <taxon>Oceanospirillales</taxon>
        <taxon>Halomonadaceae</taxon>
        <taxon>Franzmannia</taxon>
    </lineage>
</organism>
<dbReference type="GO" id="GO:0043565">
    <property type="term" value="F:sequence-specific DNA binding"/>
    <property type="evidence" value="ECO:0007669"/>
    <property type="project" value="InterPro"/>
</dbReference>
<dbReference type="InterPro" id="IPR018060">
    <property type="entry name" value="HTH_AraC"/>
</dbReference>
<evidence type="ECO:0000313" key="5">
    <source>
        <dbReference type="EMBL" id="SDL07900.1"/>
    </source>
</evidence>
<keyword evidence="6" id="KW-1185">Reference proteome</keyword>
<dbReference type="AlphaFoldDB" id="A0A1G9H4S2"/>
<feature type="domain" description="HTH araC/xylS-type" evidence="4">
    <location>
        <begin position="159"/>
        <end position="257"/>
    </location>
</feature>
<dbReference type="PROSITE" id="PS01124">
    <property type="entry name" value="HTH_ARAC_FAMILY_2"/>
    <property type="match status" value="1"/>
</dbReference>
<dbReference type="GO" id="GO:0003700">
    <property type="term" value="F:DNA-binding transcription factor activity"/>
    <property type="evidence" value="ECO:0007669"/>
    <property type="project" value="InterPro"/>
</dbReference>
<proteinExistence type="predicted"/>
<dbReference type="STRING" id="48727.SAMN05192555_102348"/>
<dbReference type="InterPro" id="IPR050204">
    <property type="entry name" value="AraC_XylS_family_regulators"/>
</dbReference>
<dbReference type="EMBL" id="FNGH01000002">
    <property type="protein sequence ID" value="SDL07900.1"/>
    <property type="molecule type" value="Genomic_DNA"/>
</dbReference>
<name>A0A1G9H4S2_9GAMM</name>
<dbReference type="SMART" id="SM00342">
    <property type="entry name" value="HTH_ARAC"/>
    <property type="match status" value="1"/>
</dbReference>
<reference evidence="6" key="1">
    <citation type="submission" date="2016-10" db="EMBL/GenBank/DDBJ databases">
        <authorList>
            <person name="Varghese N."/>
            <person name="Submissions S."/>
        </authorList>
    </citation>
    <scope>NUCLEOTIDE SEQUENCE [LARGE SCALE GENOMIC DNA]</scope>
    <source>
        <strain evidence="6">AAP</strain>
    </source>
</reference>
<dbReference type="Gene3D" id="2.60.120.10">
    <property type="entry name" value="Jelly Rolls"/>
    <property type="match status" value="1"/>
</dbReference>
<dbReference type="PANTHER" id="PTHR46796:SF10">
    <property type="entry name" value="TRANSCRIPTIONAL ACTIVATOR FEAR"/>
    <property type="match status" value="1"/>
</dbReference>
<gene>
    <name evidence="5" type="ORF">SAMN05192555_102348</name>
</gene>
<dbReference type="RefSeq" id="WP_089657195.1">
    <property type="nucleotide sequence ID" value="NZ_FNGH01000002.1"/>
</dbReference>
<evidence type="ECO:0000256" key="1">
    <source>
        <dbReference type="ARBA" id="ARBA00023015"/>
    </source>
</evidence>
<keyword evidence="1" id="KW-0805">Transcription regulation</keyword>
<sequence length="272" mass="30477">MPSVIRLMPLDNTIKHHAHDYHQMVIGLSGHAEFEIEGMGGSIAALSGCIVPANHVHYYEGVGHNQQLILDLPLDAPSLSGPHRELMRLFDVPRFFALDEPLRQYLAFLTQELTQPYQRQQPQGSPQGDLLAATLLGCLHARLHPGLHGRQQAQRIDIQLIDRFIQHHLSERLTVADLAAEACLSEAHFSACFREQTGLTPYQYLLRQRLGAARQLLTSTRLPLSLIAERTGFANQSALSHAFRRAFGHPPSRLRQRGTAEVIHRNSHTTNV</sequence>
<dbReference type="Proteomes" id="UP000199107">
    <property type="component" value="Unassembled WGS sequence"/>
</dbReference>
<evidence type="ECO:0000256" key="3">
    <source>
        <dbReference type="ARBA" id="ARBA00023163"/>
    </source>
</evidence>